<dbReference type="Pfam" id="PF13966">
    <property type="entry name" value="zf-RVT"/>
    <property type="match status" value="1"/>
</dbReference>
<feature type="domain" description="Reverse transcriptase zinc-binding" evidence="1">
    <location>
        <begin position="79"/>
        <end position="131"/>
    </location>
</feature>
<evidence type="ECO:0000259" key="1">
    <source>
        <dbReference type="Pfam" id="PF13966"/>
    </source>
</evidence>
<organism evidence="2 3">
    <name type="scientific">Camellia sinensis</name>
    <name type="common">Tea plant</name>
    <name type="synonym">Thea sinensis</name>
    <dbReference type="NCBI Taxonomy" id="4442"/>
    <lineage>
        <taxon>Eukaryota</taxon>
        <taxon>Viridiplantae</taxon>
        <taxon>Streptophyta</taxon>
        <taxon>Embryophyta</taxon>
        <taxon>Tracheophyta</taxon>
        <taxon>Spermatophyta</taxon>
        <taxon>Magnoliopsida</taxon>
        <taxon>eudicotyledons</taxon>
        <taxon>Gunneridae</taxon>
        <taxon>Pentapetalae</taxon>
        <taxon>asterids</taxon>
        <taxon>Ericales</taxon>
        <taxon>Theaceae</taxon>
        <taxon>Camellia</taxon>
    </lineage>
</organism>
<comment type="caution">
    <text evidence="2">The sequence shown here is derived from an EMBL/GenBank/DDBJ whole genome shotgun (WGS) entry which is preliminary data.</text>
</comment>
<evidence type="ECO:0000313" key="3">
    <source>
        <dbReference type="Proteomes" id="UP000593564"/>
    </source>
</evidence>
<reference evidence="3" key="1">
    <citation type="journal article" date="2020" name="Nat. Commun.">
        <title>Genome assembly of wild tea tree DASZ reveals pedigree and selection history of tea varieties.</title>
        <authorList>
            <person name="Zhang W."/>
            <person name="Zhang Y."/>
            <person name="Qiu H."/>
            <person name="Guo Y."/>
            <person name="Wan H."/>
            <person name="Zhang X."/>
            <person name="Scossa F."/>
            <person name="Alseekh S."/>
            <person name="Zhang Q."/>
            <person name="Wang P."/>
            <person name="Xu L."/>
            <person name="Schmidt M.H."/>
            <person name="Jia X."/>
            <person name="Li D."/>
            <person name="Zhu A."/>
            <person name="Guo F."/>
            <person name="Chen W."/>
            <person name="Ni D."/>
            <person name="Usadel B."/>
            <person name="Fernie A.R."/>
            <person name="Wen W."/>
        </authorList>
    </citation>
    <scope>NUCLEOTIDE SEQUENCE [LARGE SCALE GENOMIC DNA]</scope>
    <source>
        <strain evidence="3">cv. G240</strain>
    </source>
</reference>
<accession>A0A7J7GKR7</accession>
<name>A0A7J7GKR7_CAMSI</name>
<keyword evidence="3" id="KW-1185">Reference proteome</keyword>
<reference evidence="2 3" key="2">
    <citation type="submission" date="2020-07" db="EMBL/GenBank/DDBJ databases">
        <title>Genome assembly of wild tea tree DASZ reveals pedigree and selection history of tea varieties.</title>
        <authorList>
            <person name="Zhang W."/>
        </authorList>
    </citation>
    <scope>NUCLEOTIDE SEQUENCE [LARGE SCALE GENOMIC DNA]</scope>
    <source>
        <strain evidence="3">cv. G240</strain>
        <tissue evidence="2">Leaf</tissue>
    </source>
</reference>
<dbReference type="Proteomes" id="UP000593564">
    <property type="component" value="Unassembled WGS sequence"/>
</dbReference>
<proteinExistence type="predicted"/>
<dbReference type="AlphaFoldDB" id="A0A7J7GKR7"/>
<dbReference type="EMBL" id="JACBKZ010000009">
    <property type="protein sequence ID" value="KAF5941412.1"/>
    <property type="molecule type" value="Genomic_DNA"/>
</dbReference>
<evidence type="ECO:0000313" key="2">
    <source>
        <dbReference type="EMBL" id="KAF5941412.1"/>
    </source>
</evidence>
<gene>
    <name evidence="2" type="ORF">HYC85_019054</name>
</gene>
<dbReference type="InterPro" id="IPR026960">
    <property type="entry name" value="RVT-Znf"/>
</dbReference>
<protein>
    <recommendedName>
        <fullName evidence="1">Reverse transcriptase zinc-binding domain-containing protein</fullName>
    </recommendedName>
</protein>
<sequence length="134" mass="15922">MVGRRVGQCFSSFKVEHLIDFQNRALFLVQMAEHISNIHLPLEEREDQLVWKLTKDGRYAVKSGYYKVVSQKLVISPIREHNRRDVWKRLCKLNIPPKWALFIWKLLHRILPVRVILRSRSLETSVCCPRCLVE</sequence>